<feature type="domain" description="HTH marR-type" evidence="2">
    <location>
        <begin position="26"/>
        <end position="164"/>
    </location>
</feature>
<dbReference type="SMART" id="SM00347">
    <property type="entry name" value="HTH_MARR"/>
    <property type="match status" value="1"/>
</dbReference>
<accession>A0A9X2DX97</accession>
<dbReference type="InterPro" id="IPR036388">
    <property type="entry name" value="WH-like_DNA-bd_sf"/>
</dbReference>
<dbReference type="InterPro" id="IPR036390">
    <property type="entry name" value="WH_DNA-bd_sf"/>
</dbReference>
<comment type="caution">
    <text evidence="3">The sequence shown here is derived from an EMBL/GenBank/DDBJ whole genome shotgun (WGS) entry which is preliminary data.</text>
</comment>
<name>A0A9X2DX97_9MICO</name>
<dbReference type="AlphaFoldDB" id="A0A9X2DX97"/>
<protein>
    <submittedName>
        <fullName evidence="3">MarR family transcriptional regulator</fullName>
    </submittedName>
</protein>
<dbReference type="RefSeq" id="WP_251944713.1">
    <property type="nucleotide sequence ID" value="NZ_JAMRYM010000022.1"/>
</dbReference>
<dbReference type="SUPFAM" id="SSF46785">
    <property type="entry name" value="Winged helix' DNA-binding domain"/>
    <property type="match status" value="1"/>
</dbReference>
<evidence type="ECO:0000256" key="1">
    <source>
        <dbReference type="SAM" id="MobiDB-lite"/>
    </source>
</evidence>
<dbReference type="Proteomes" id="UP001155240">
    <property type="component" value="Unassembled WGS sequence"/>
</dbReference>
<evidence type="ECO:0000313" key="4">
    <source>
        <dbReference type="Proteomes" id="UP001155240"/>
    </source>
</evidence>
<dbReference type="Gene3D" id="1.10.10.10">
    <property type="entry name" value="Winged helix-like DNA-binding domain superfamily/Winged helix DNA-binding domain"/>
    <property type="match status" value="1"/>
</dbReference>
<reference evidence="3" key="1">
    <citation type="submission" date="2022-06" db="EMBL/GenBank/DDBJ databases">
        <title>Whole genome shotgun sequencing (WGS) of Rathayibacter sp. ZW T2_19, isolated from stored onions (Allium cepa).</title>
        <authorList>
            <person name="Stoll D.A."/>
            <person name="Huch M."/>
        </authorList>
    </citation>
    <scope>NUCLEOTIDE SEQUENCE</scope>
    <source>
        <strain evidence="3">ZW T2_19</strain>
    </source>
</reference>
<dbReference type="PANTHER" id="PTHR33164">
    <property type="entry name" value="TRANSCRIPTIONAL REGULATOR, MARR FAMILY"/>
    <property type="match status" value="1"/>
</dbReference>
<dbReference type="GO" id="GO:0006950">
    <property type="term" value="P:response to stress"/>
    <property type="evidence" value="ECO:0007669"/>
    <property type="project" value="TreeGrafter"/>
</dbReference>
<keyword evidence="4" id="KW-1185">Reference proteome</keyword>
<feature type="region of interest" description="Disordered" evidence="1">
    <location>
        <begin position="1"/>
        <end position="21"/>
    </location>
</feature>
<dbReference type="InterPro" id="IPR000835">
    <property type="entry name" value="HTH_MarR-typ"/>
</dbReference>
<feature type="region of interest" description="Disordered" evidence="1">
    <location>
        <begin position="177"/>
        <end position="201"/>
    </location>
</feature>
<dbReference type="PANTHER" id="PTHR33164:SF99">
    <property type="entry name" value="MARR FAMILY REGULATORY PROTEIN"/>
    <property type="match status" value="1"/>
</dbReference>
<organism evidence="3 4">
    <name type="scientific">Rathayibacter rubneri</name>
    <dbReference type="NCBI Taxonomy" id="2950106"/>
    <lineage>
        <taxon>Bacteria</taxon>
        <taxon>Bacillati</taxon>
        <taxon>Actinomycetota</taxon>
        <taxon>Actinomycetes</taxon>
        <taxon>Micrococcales</taxon>
        <taxon>Microbacteriaceae</taxon>
        <taxon>Rathayibacter</taxon>
    </lineage>
</organism>
<proteinExistence type="predicted"/>
<evidence type="ECO:0000313" key="3">
    <source>
        <dbReference type="EMBL" id="MCM6762248.1"/>
    </source>
</evidence>
<sequence>MPPGSPTPAGTPTPIGSPTEPRWLTPEQLGAWIRFIAVVELLPGALDQQLQRDAGLTHFEYMTLAMLSETPDRTLRMTTLATRTNATLPRLSHVVTRLVTRGYLERRPCPTDGRATNAVLTEEGLAKLVATAPGHVATVLADVIDPLDAEQIPQLADIMARMLTRLDPDGRMTVDAVRSALGPSGEQRSAEQPAGERSAPE</sequence>
<dbReference type="PROSITE" id="PS50995">
    <property type="entry name" value="HTH_MARR_2"/>
    <property type="match status" value="1"/>
</dbReference>
<dbReference type="GO" id="GO:0003700">
    <property type="term" value="F:DNA-binding transcription factor activity"/>
    <property type="evidence" value="ECO:0007669"/>
    <property type="project" value="InterPro"/>
</dbReference>
<dbReference type="Pfam" id="PF12802">
    <property type="entry name" value="MarR_2"/>
    <property type="match status" value="1"/>
</dbReference>
<feature type="compositionally biased region" description="Pro residues" evidence="1">
    <location>
        <begin position="1"/>
        <end position="11"/>
    </location>
</feature>
<gene>
    <name evidence="3" type="ORF">NB037_07435</name>
</gene>
<evidence type="ECO:0000259" key="2">
    <source>
        <dbReference type="PROSITE" id="PS50995"/>
    </source>
</evidence>
<dbReference type="InterPro" id="IPR039422">
    <property type="entry name" value="MarR/SlyA-like"/>
</dbReference>
<dbReference type="EMBL" id="JAMRYM010000022">
    <property type="protein sequence ID" value="MCM6762248.1"/>
    <property type="molecule type" value="Genomic_DNA"/>
</dbReference>